<proteinExistence type="predicted"/>
<dbReference type="Proteomes" id="UP000600247">
    <property type="component" value="Unassembled WGS sequence"/>
</dbReference>
<protein>
    <submittedName>
        <fullName evidence="1">Uncharacterized protein</fullName>
    </submittedName>
</protein>
<reference evidence="1 2" key="1">
    <citation type="journal article" date="2014" name="Int. J. Syst. Evol. Microbiol.">
        <title>Complete genome sequence of Corynebacterium casei LMG S-19264T (=DSM 44701T), isolated from a smear-ripened cheese.</title>
        <authorList>
            <consortium name="US DOE Joint Genome Institute (JGI-PGF)"/>
            <person name="Walter F."/>
            <person name="Albersmeier A."/>
            <person name="Kalinowski J."/>
            <person name="Ruckert C."/>
        </authorList>
    </citation>
    <scope>NUCLEOTIDE SEQUENCE [LARGE SCALE GENOMIC DNA]</scope>
    <source>
        <strain evidence="1 2">CGMCC 1.15286</strain>
    </source>
</reference>
<dbReference type="EMBL" id="BMHY01000001">
    <property type="protein sequence ID" value="GGG58865.1"/>
    <property type="molecule type" value="Genomic_DNA"/>
</dbReference>
<sequence>MRGKEPTVVAAGSDIKVSYNYKPARAHIAIEQFQEDDKSVEIVLQDGVFQAPKEKGIYYYGIFANWLSPDGKYSEGDTSSVFVIGVQ</sequence>
<dbReference type="AlphaFoldDB" id="A0A917GWU1"/>
<comment type="caution">
    <text evidence="1">The sequence shown here is derived from an EMBL/GenBank/DDBJ whole genome shotgun (WGS) entry which is preliminary data.</text>
</comment>
<evidence type="ECO:0000313" key="2">
    <source>
        <dbReference type="Proteomes" id="UP000600247"/>
    </source>
</evidence>
<organism evidence="1 2">
    <name type="scientific">Paenibacillus radicis</name>
    <name type="common">ex Gao et al. 2016</name>
    <dbReference type="NCBI Taxonomy" id="1737354"/>
    <lineage>
        <taxon>Bacteria</taxon>
        <taxon>Bacillati</taxon>
        <taxon>Bacillota</taxon>
        <taxon>Bacilli</taxon>
        <taxon>Bacillales</taxon>
        <taxon>Paenibacillaceae</taxon>
        <taxon>Paenibacillus</taxon>
    </lineage>
</organism>
<dbReference type="RefSeq" id="WP_188887787.1">
    <property type="nucleotide sequence ID" value="NZ_BMHY01000001.1"/>
</dbReference>
<evidence type="ECO:0000313" key="1">
    <source>
        <dbReference type="EMBL" id="GGG58865.1"/>
    </source>
</evidence>
<keyword evidence="2" id="KW-1185">Reference proteome</keyword>
<name>A0A917GWU1_9BACL</name>
<gene>
    <name evidence="1" type="ORF">GCM10010918_10050</name>
</gene>
<accession>A0A917GWU1</accession>